<reference evidence="2 3" key="1">
    <citation type="submission" date="2016-03" db="EMBL/GenBank/DDBJ databases">
        <authorList>
            <person name="Ploux O."/>
        </authorList>
    </citation>
    <scope>NUCLEOTIDE SEQUENCE [LARGE SCALE GENOMIC DNA]</scope>
    <source>
        <strain evidence="2 3">R0</strain>
    </source>
</reference>
<comment type="caution">
    <text evidence="2">The sequence shown here is derived from an EMBL/GenBank/DDBJ whole genome shotgun (WGS) entry which is preliminary data.</text>
</comment>
<dbReference type="EMBL" id="LUKE01000003">
    <property type="protein sequence ID" value="KYG63651.1"/>
    <property type="molecule type" value="Genomic_DNA"/>
</dbReference>
<evidence type="ECO:0000313" key="3">
    <source>
        <dbReference type="Proteomes" id="UP000075320"/>
    </source>
</evidence>
<evidence type="ECO:0000313" key="2">
    <source>
        <dbReference type="EMBL" id="KYG63651.1"/>
    </source>
</evidence>
<name>A0A150WJF4_BDEBC</name>
<keyword evidence="1" id="KW-0812">Transmembrane</keyword>
<dbReference type="Proteomes" id="UP000075320">
    <property type="component" value="Unassembled WGS sequence"/>
</dbReference>
<evidence type="ECO:0000256" key="1">
    <source>
        <dbReference type="SAM" id="Phobius"/>
    </source>
</evidence>
<accession>A0A150WJF4</accession>
<dbReference type="AlphaFoldDB" id="A0A150WJF4"/>
<protein>
    <submittedName>
        <fullName evidence="2">Uncharacterized protein</fullName>
    </submittedName>
</protein>
<gene>
    <name evidence="2" type="ORF">AZI86_12535</name>
</gene>
<keyword evidence="1" id="KW-1133">Transmembrane helix</keyword>
<keyword evidence="3" id="KW-1185">Reference proteome</keyword>
<sequence>MAIGSNLEVKVSRRIAMFIRTVKNFLVLIVVTNFGVVATAGQGTKMVPQNETSKVFDLNPKYTKSDLPMELKNLPVLLDSRRIQFDDNVRTSTFNLDALMGPGSGGGGNICAQGIATAVKFIRSNLYLIPFANSRHRENFEKSLVSVEYRQGGQLELRGQPVNAINYPAYKLIVLDSAICASLAEGSPSAYSLLVHEHLGIAGIDDRSYQISTVFSKKVAPTLMLLPNMERMKKAVIKKFLTDVKNPQSDLSKLLKKINDDTIDGRNREGSLIIPESELDLQVVLLSRMEIEATWDYGSFKNGVCTATGEEADYRIFLGGFSNMRGGNYLHTYAFDLQVRRILRMKVKGTKSCNDFLESDSYASLYGPTTEEIEVDSISYVEPK</sequence>
<proteinExistence type="predicted"/>
<feature type="transmembrane region" description="Helical" evidence="1">
    <location>
        <begin position="21"/>
        <end position="41"/>
    </location>
</feature>
<keyword evidence="1" id="KW-0472">Membrane</keyword>
<organism evidence="2 3">
    <name type="scientific">Bdellovibrio bacteriovorus</name>
    <dbReference type="NCBI Taxonomy" id="959"/>
    <lineage>
        <taxon>Bacteria</taxon>
        <taxon>Pseudomonadati</taxon>
        <taxon>Bdellovibrionota</taxon>
        <taxon>Bdellovibrionia</taxon>
        <taxon>Bdellovibrionales</taxon>
        <taxon>Pseudobdellovibrionaceae</taxon>
        <taxon>Bdellovibrio</taxon>
    </lineage>
</organism>